<dbReference type="Proteomes" id="UP001497700">
    <property type="component" value="Unassembled WGS sequence"/>
</dbReference>
<keyword evidence="2" id="KW-1185">Reference proteome</keyword>
<evidence type="ECO:0000313" key="1">
    <source>
        <dbReference type="EMBL" id="KAI4866632.1"/>
    </source>
</evidence>
<protein>
    <submittedName>
        <fullName evidence="1">Uncharacterized protein</fullName>
    </submittedName>
</protein>
<dbReference type="EMBL" id="MU393456">
    <property type="protein sequence ID" value="KAI4866632.1"/>
    <property type="molecule type" value="Genomic_DNA"/>
</dbReference>
<reference evidence="1 2" key="1">
    <citation type="journal article" date="2022" name="New Phytol.">
        <title>Ecological generalism drives hyperdiversity of secondary metabolite gene clusters in xylarialean endophytes.</title>
        <authorList>
            <person name="Franco M.E.E."/>
            <person name="Wisecaver J.H."/>
            <person name="Arnold A.E."/>
            <person name="Ju Y.M."/>
            <person name="Slot J.C."/>
            <person name="Ahrendt S."/>
            <person name="Moore L.P."/>
            <person name="Eastman K.E."/>
            <person name="Scott K."/>
            <person name="Konkel Z."/>
            <person name="Mondo S.J."/>
            <person name="Kuo A."/>
            <person name="Hayes R.D."/>
            <person name="Haridas S."/>
            <person name="Andreopoulos B."/>
            <person name="Riley R."/>
            <person name="LaButti K."/>
            <person name="Pangilinan J."/>
            <person name="Lipzen A."/>
            <person name="Amirebrahimi M."/>
            <person name="Yan J."/>
            <person name="Adam C."/>
            <person name="Keymanesh K."/>
            <person name="Ng V."/>
            <person name="Louie K."/>
            <person name="Northen T."/>
            <person name="Drula E."/>
            <person name="Henrissat B."/>
            <person name="Hsieh H.M."/>
            <person name="Youens-Clark K."/>
            <person name="Lutzoni F."/>
            <person name="Miadlikowska J."/>
            <person name="Eastwood D.C."/>
            <person name="Hamelin R.C."/>
            <person name="Grigoriev I.V."/>
            <person name="U'Ren J.M."/>
        </authorList>
    </citation>
    <scope>NUCLEOTIDE SEQUENCE [LARGE SCALE GENOMIC DNA]</scope>
    <source>
        <strain evidence="1 2">CBS 119005</strain>
    </source>
</reference>
<organism evidence="1 2">
    <name type="scientific">Hypoxylon rubiginosum</name>
    <dbReference type="NCBI Taxonomy" id="110542"/>
    <lineage>
        <taxon>Eukaryota</taxon>
        <taxon>Fungi</taxon>
        <taxon>Dikarya</taxon>
        <taxon>Ascomycota</taxon>
        <taxon>Pezizomycotina</taxon>
        <taxon>Sordariomycetes</taxon>
        <taxon>Xylariomycetidae</taxon>
        <taxon>Xylariales</taxon>
        <taxon>Hypoxylaceae</taxon>
        <taxon>Hypoxylon</taxon>
    </lineage>
</organism>
<sequence length="3082" mass="347449">MDLLLQAVFNHLVLPPQIPGGQDPDIEAVSYDVLTRMIRACATAEALVDSPWTEAFHSVRASLEACLILNSGRLDKSTMRTHFQGLQPNHMLILHVVEQNAAVLIRRQDCDDEQRVFFEAFETSAASAEVIAAGHAVQWDFPGRSAQLPLATFNDGPFQECLSDFLEQASMESLYNLQASARKANVSVTEVRDTTDPALITQMLISLLEAMGSYFQAPVLRKRVRDEVNIQDANLPWRRLPFWLVLRVASHRQFSLTLGNEQGRVGYKFLLCLLLAELLDESAGKLSPDLVTTLRAKLCGRMAKLETERTIVEPSDPDGYALLFDRLCPRIESSIQEATAQVETAWDHFKRKITRHVPKLPFRAPDLALSLSLPNSSEHLDCLLNSRPQRPSGSTSSDLPQPLDKAIRQTQEFTDHMFRLAAMETRVKHDDLLNGDCSYEIRCIQLAKQIDEVFTEVGTTYSSDPEQMSAMILSLFTIWVRLDKCAIAACPLLADHRPIFNPELLDVLQLPTLSDMHRLRDIQEYLVRRQSKCRHGTIFSNIDKSCLAVHYVARSPEIQSLGTRIQTASDRARDAKEAEWKRTCAEYDQHTTKIADGTCSCSWRNGQRDVRGCTKCWHWRVRKRLEIGAHEAFLPTDDPARNALLFELAMPKYMSAYRNATWRICALAYPSRPVATSTPEIELMHCEPLQPYITAETQGISLASSVKCFKQTHYKFHYGKVPLSHVVLPLGAKFELYDRASQRWVKDFKEALTFEHICGIHIPHGIRGTVLPVVQHPPPTVDGPTSYEIQANQTECPSHISLHEFSGFQKLLSGQARRWPNIAVEMGSSNLNLGNEDAARVLCQLAIQAGPLLPGEVLRTAHVIFKERNFVERLADIIEKRLRAILTNWRERYSMELLITLALRLFSLSSGTLRDRAEDLLRAAREATLDWAICLRKELRTATDADAAQRVALYGFCAALLCRRTFATYAEINQPMSATDLNSWIQASVALQENLVVDLDKLPQNVKSMFLRDTKMAYHLQSLLETAILAHQGIVGDGIARAWSDAPDSITTTFSTWEFLRPPHSRWIVAFASDSQEILSAPQVVHYNIVEGHLLVDGKPRGKLPSEIRDSQEVKEMFGNQHLLTYPSPLPGMTHRLSNRVFGQEVHFGMRGRQIVIRAWKKDLEHPHLLEFIPKHIFTGPDSFDLPAELVDNCMHWLNLSTMCLEIRRAPGVWIKRPSDWEIDIPGRIASRKNVRLVDPQSDVFSQISKILQDFEQPEKVTVYQPLAQKGRLSVALRHLELSFYVNSNNLLECRELNMEIDPNQDAGTWYGLLSKIVLRDVTSQERSIIVPLGESEYHRQGMHVTTRVKGANEYSKYGIDDILGRLSCPPEPLLLYTKAFYHAITSFCLPDPLTGRTGTEEAFSVLGSGAAQPWTPLGNAAYSILKTLETLPPRREYYPKGIERFQRVTWSRYLTTTIQHDGFASVVRDIISKSNQVNEFASDASKPIACEELTPLRRRGETHRRLYERPAVDTASPTVPDVVYHPRDRRVSSRAAHVYEVVRLIVTDCSSLNRHTTLVSFLESNNFIGGFSNDNSSPTSREPLISQVEDPICEKWGNLVQLCRHADHTPPLLFRLGLLAFCPNPNMDVIRSLAAFAIVDRLKTLSPPPYSSFVDFKSRERPSIKILQALIAPAYRKFTPVRYKSEPRDRYGRNVQEHQDLCEEEGQKLAVHIQKQWPVQADSLSTGTFEAEVIDVSLAVDEIHSEWERRRKNTELEIYINQVEAILLSHRGGQDAYVVRQWATAEPAFIGPERSPVIPSIARDLLMKAGPRLKNSMLQAGSAAAHDETPLPPTKQLTTESAELEAILNKFASSAAVVRNEYARDLLQSLAALNHMDQPIAHGRRPTLEDVSYTIEKARDTAKMYLEKLTEALASRDHRFKWLRLSGLWPCTSPPEVLAFLRSASAYRYGPGMKEALVQYGLAITHIQRLERTRRALLRNDGRALQEELQSSGHENWSPVQMPDWLLLEIDSNFLIRAEQVDVAQAMIAPPSGQNSVLQMNMGKGKTSCIVPMAVAALADGQNLARLIVPKALLMQTAQTTQSRLGGLVGRKVIHVPFSRRTRSTAKMLELYENLHREARKQKGLVLTSPENVLSYKLGGWQHLAEGKSEAANSMTGFQHWLDDHCRDILDECDFTLAVKTQLNYPSGPEMAVDGHPYRWQVAQELLALVALHVPVLQRRFPGGIEVLERPGSFPIVHILNRGVEDAINNHILDNICSGRTTFLRPVDSNFPRRQKAIRYILSQPNFDEQKFIQATNAFVNPQAASKMLLVARGLLINRILLLCLGKRWNVQYGLHPGRHPIAVPFEAKGKPSEQSEFGHPDVAILFTCLAFYYTGLTMKQFLQGLQNVLQSDDPAAQYEQWISACHSLPETLRHWNIVNIDDGGQMEELWQYLRLNHVVINHFLNHFVFPIHAKQFDIKLQASAWDLPLCPQKTQRGARTTGFSGTNDNRAMLPLTIQQDDLPSLKQTSAEVLSYLLQPRNRGYRVTTGIGGRRLTERNLLKLLHTTRIRVLIDAGAYILEMDNATLAQEWLNIDHEAKAAVYFGSDNRAWVHYRGDKKDVPLLATPFTDDLRECVVYLDEAHTRGVDLKLPKDARGALTLALKQTKDFTMQGKYSAMRLRQLRTTQSVTFFAPPEVDQSIKDFCRPAAGERLDSSHVIAWLLEQTCHVNEDLRSLYVAQGLDFCRRTDAVWSHGSLLADATHRTKLLEVLQQPERQTLEQLYGGATASSKTYPIDPLSAPRLQKFVHHLSPGGEEHGALQLGALEEVEQEREVQVQVEQVRQVQKPLRFDALTFPGLHPAISDFARTGALYHTPSDGDQNAGFEQAFAYVARTSIGKRFGVRATDSRLFVSTEFGRAVAHTSWRQDAADNFLRPVEWILWSPSTQTALVVIPEEAELLIAMLRLTADKSPVHLIAYAAPVTKAMLSFNNFDYYSLPALPAGYEFPGWFRLELGLLSGRLYIHSAEWDSLGLHLQSPSEGNTEPEPADGVTRSAIADDPASFLLEWLTLLRKTQDVLQTPMGYICTGRTPGPNHPFLSLS</sequence>
<evidence type="ECO:0000313" key="2">
    <source>
        <dbReference type="Proteomes" id="UP001497700"/>
    </source>
</evidence>
<proteinExistence type="predicted"/>
<gene>
    <name evidence="1" type="ORF">F4820DRAFT_468713</name>
</gene>
<comment type="caution">
    <text evidence="1">The sequence shown here is derived from an EMBL/GenBank/DDBJ whole genome shotgun (WGS) entry which is preliminary data.</text>
</comment>
<accession>A0ACB9Z4J2</accession>
<name>A0ACB9Z4J2_9PEZI</name>